<feature type="topological domain" description="Cytoplasmic" evidence="32">
    <location>
        <begin position="694"/>
        <end position="844"/>
    </location>
</feature>
<dbReference type="InterPro" id="IPR000328">
    <property type="entry name" value="GP41-like"/>
</dbReference>
<evidence type="ECO:0000256" key="17">
    <source>
        <dbReference type="ARBA" id="ARBA00022804"/>
    </source>
</evidence>
<comment type="subcellular location">
    <molecule>Surface protein gp120</molecule>
    <subcellularLocation>
        <location evidence="32">Virion membrane</location>
        <topology evidence="32">Peripheral membrane protein</topology>
    </subcellularLocation>
    <subcellularLocation>
        <location evidence="32">Host cell membrane</location>
        <topology evidence="32">Peripheral membrane protein</topology>
    </subcellularLocation>
    <subcellularLocation>
        <location evidence="32">Host endosome membrane</location>
        <topology evidence="32">Single-pass type I membrane protein</topology>
    </subcellularLocation>
    <text evidence="32">The surface protein is not anchored to the viral envelope, but associates with the extravirion surface through its binding to TM. It is probably concentrated at the site of budding and incorporated into the virions possibly by contacts between the cytoplasmic tail of Env and the N-terminus of Gag.</text>
</comment>
<keyword evidence="13 32" id="KW-0165">Cleavage on pair of basic residues</keyword>
<evidence type="ECO:0000256" key="34">
    <source>
        <dbReference type="SAM" id="MobiDB-lite"/>
    </source>
</evidence>
<feature type="region of interest" description="Immunosuppression" evidence="32">
    <location>
        <begin position="562"/>
        <end position="580"/>
    </location>
</feature>
<sequence>MRVKGIKKSYWWKWGMMLLGMLMICSATEQLWVTVYYGVPVWKDANTTLFCASDAKGYSTETHNVWATHACVPTDPSPQEVPLSNVTENFNMWKNNMVEQMHEDVINLWDQSLKPCVKLTPLCVTLNCSDYNKNKTMSNKNSTIREEAGQMKNCSFNITTGLRDKQKQEHALFYSLDITKIDNSSYILTSCNTSTITQACPKVTFEPIPIHYCAPAGFAILMCKDKKFNGTGPCTNVSTVQCTHGIRPVVSTQLLLNGSLAEEEVVIRSENLTDNAKTIIIQLNETVQINCTRPNNNTRRSIPIGPGRAFYATGEVIGDIRQAHCNISREKWNKTLEQVVSKLREKFNKTIVFNQSSGGDPEITMHTFNCAGEFFYCNTTQLFNSTWEKNNTRIEGGNDTITLPCRIKQIINMWQEVGKAMYAPPIRGQIRCASNITGLLLTRDGGDGTAKETETFRPGGGNMRDNWRSELYKYKIIKIEPLGVAPTKARRRVVQREKRGLTLGALFLGFLGAAGSTMGAASVTLTVQARQLLSGIVQQQNNLLRAIEAQQHMLQLTVWGIKQLQARVLALERYLRDQQLLGIWGCSGRLICTTNVPWNASWSNKSLGDIWDNMTWMQWEREIGNYTDLIYTLLEESQNQQEKNEKDLLELDKWANLWNWFDISNWLWYIKIFIIIVGGLIGLRIVFTVLSIVNRVRQGYSPLSFQTLLPAARGPDRPEEIEGEGGERDRGRSERSVTGFLPLIWDDLRSLCLFSYHRLRDLLLIATRIVELLGRRGWELLKYWWNLLQYWIQELKKSAVSLLNATAIAVAEGTDRAIEIVQRLFRAFRNIPRRIRQGAERALL</sequence>
<dbReference type="GO" id="GO:0052031">
    <property type="term" value="P:symbiont-mediated perturbation of host defense response"/>
    <property type="evidence" value="ECO:0007669"/>
    <property type="project" value="UniProtKB-UniRule"/>
</dbReference>
<dbReference type="GO" id="GO:0020002">
    <property type="term" value="C:host cell plasma membrane"/>
    <property type="evidence" value="ECO:0007669"/>
    <property type="project" value="UniProtKB-SubCell"/>
</dbReference>
<dbReference type="SUPFAM" id="SSF56502">
    <property type="entry name" value="gp120 core"/>
    <property type="match status" value="2"/>
</dbReference>
<dbReference type="GO" id="GO:0019062">
    <property type="term" value="P:virion attachment to host cell"/>
    <property type="evidence" value="ECO:0007669"/>
    <property type="project" value="UniProtKB-UniRule"/>
</dbReference>
<evidence type="ECO:0000256" key="8">
    <source>
        <dbReference type="ARBA" id="ARBA00022510"/>
    </source>
</evidence>
<keyword evidence="8 32" id="KW-1170">Fusion of virus membrane with host endosomal membrane</keyword>
<evidence type="ECO:0000256" key="28">
    <source>
        <dbReference type="ARBA" id="ARBA00023180"/>
    </source>
</evidence>
<comment type="subcellular location">
    <subcellularLocation>
        <location evidence="3">Host cell membrane</location>
        <topology evidence="3">Peripheral membrane protein</topology>
    </subcellularLocation>
    <subcellularLocation>
        <location evidence="1">Host cell membrane</location>
        <topology evidence="1">Single-pass type I membrane protein</topology>
    </subcellularLocation>
    <subcellularLocation>
        <location evidence="2">Host endosome membrane</location>
        <topology evidence="2">Peripheral membrane protein</topology>
    </subcellularLocation>
    <subcellularLocation>
        <location evidence="5">Host endosome membrane</location>
        <topology evidence="5">Single-pass type I membrane protein</topology>
    </subcellularLocation>
    <subcellularLocation>
        <location evidence="6">Virion membrane</location>
        <topology evidence="6">Peripheral membrane protein</topology>
    </subcellularLocation>
    <subcellularLocation>
        <location evidence="4">Virion membrane</location>
        <topology evidence="4">Single-pass type I membrane protein</topology>
    </subcellularLocation>
</comment>
<evidence type="ECO:0000256" key="12">
    <source>
        <dbReference type="ARBA" id="ARBA00022595"/>
    </source>
</evidence>
<feature type="chain" id="PRO_5029982135" description="Envelope glycoprotein gp160" evidence="32">
    <location>
        <begin position="30"/>
        <end position="844"/>
    </location>
</feature>
<dbReference type="GO" id="GO:1903908">
    <property type="term" value="P:positive regulation of plasma membrane raft polarization"/>
    <property type="evidence" value="ECO:0007669"/>
    <property type="project" value="UniProtKB-UniRule"/>
</dbReference>
<dbReference type="FunFam" id="1.10.287.210:FF:000001">
    <property type="entry name" value="Envelope glycoprotein gp160"/>
    <property type="match status" value="1"/>
</dbReference>
<evidence type="ECO:0000256" key="9">
    <source>
        <dbReference type="ARBA" id="ARBA00022511"/>
    </source>
</evidence>
<dbReference type="Gene3D" id="2.170.40.20">
    <property type="entry name" value="Human immunodeficiency virus 1, Gp160, envelope glycoprotein"/>
    <property type="match status" value="2"/>
</dbReference>
<dbReference type="GO" id="GO:0019031">
    <property type="term" value="C:viral envelope"/>
    <property type="evidence" value="ECO:0007669"/>
    <property type="project" value="UniProtKB-KW"/>
</dbReference>
<evidence type="ECO:0000256" key="33">
    <source>
        <dbReference type="RuleBase" id="RU363095"/>
    </source>
</evidence>
<evidence type="ECO:0000256" key="20">
    <source>
        <dbReference type="ARBA" id="ARBA00022879"/>
    </source>
</evidence>
<comment type="miscellaneous">
    <text evidence="32">HIV-1 lineages are divided in three main groups, M (for Major), O (for Outlier), and N (for New, or Non-M, Non-O). The vast majority of strains found worldwide belong to the group M. Group O seems to be endemic to and largely confined to Cameroon and neighboring countries in West Central Africa, where these viruses represent a small minority of HIV-1 strains. The group N is represented by a limited number of isolates from Cameroonian persons. The group M is further subdivided in 9 clades or subtypes (A to D, F to H, J and K).</text>
</comment>
<dbReference type="Gene3D" id="1.20.5.490">
    <property type="entry name" value="Single helix bin"/>
    <property type="match status" value="1"/>
</dbReference>
<keyword evidence="21 32" id="KW-1164">Virus endocytosis by host</keyword>
<evidence type="ECO:0000256" key="18">
    <source>
        <dbReference type="ARBA" id="ARBA00022844"/>
    </source>
</evidence>
<evidence type="ECO:0000256" key="11">
    <source>
        <dbReference type="ARBA" id="ARBA00022581"/>
    </source>
</evidence>
<evidence type="ECO:0000256" key="1">
    <source>
        <dbReference type="ARBA" id="ARBA00004402"/>
    </source>
</evidence>
<feature type="disulfide bond" evidence="32">
    <location>
        <begin position="213"/>
        <end position="242"/>
    </location>
</feature>
<feature type="compositionally biased region" description="Basic and acidic residues" evidence="34">
    <location>
        <begin position="714"/>
        <end position="733"/>
    </location>
</feature>
<feature type="short sequence motif" description="Di-leucine internalization motif" evidence="32">
    <location>
        <begin position="843"/>
        <end position="844"/>
    </location>
</feature>
<comment type="subcellular location">
    <molecule>Transmembrane protein gp41</molecule>
    <subcellularLocation>
        <location evidence="32">Virion membrane</location>
        <topology evidence="32">Single-pass type I membrane protein</topology>
    </subcellularLocation>
    <subcellularLocation>
        <location evidence="32">Host cell membrane</location>
        <topology evidence="32">Single-pass type I membrane protein</topology>
    </subcellularLocation>
    <subcellularLocation>
        <location evidence="32">Host endosome membrane</location>
        <topology evidence="32">Single-pass type I membrane protein</topology>
    </subcellularLocation>
    <text evidence="32">It is probably concentrated at the site of budding and incorporated into the virions possibly by contacts between the cytoplasmic tail of Env and the N-terminus of Gag.</text>
</comment>
<dbReference type="GO" id="GO:0055036">
    <property type="term" value="C:virion membrane"/>
    <property type="evidence" value="ECO:0007669"/>
    <property type="project" value="UniProtKB-SubCell"/>
</dbReference>
<reference evidence="37" key="1">
    <citation type="journal article" date="2020" name="Elife">
        <title>The HIV-1 latent reservoir is largely sensitive to circulating T cells.</title>
        <authorList>
            <person name="Warren J.A."/>
            <person name="Zhou S."/>
            <person name="Xu Y."/>
            <person name="Moeser M.J."/>
            <person name="MacMillan D.R."/>
            <person name="Council O."/>
            <person name="Kirchherr J."/>
            <person name="Sung J.M."/>
            <person name="Roan N."/>
            <person name="Adimora A.A."/>
            <person name="Joseph S."/>
            <person name="Kuruc J.D."/>
            <person name="Gay C.L."/>
            <person name="Margolis D.M."/>
            <person name="Archin N."/>
            <person name="Brumme Z.L."/>
            <person name="Swanstrom R."/>
            <person name="Goonetilleke N."/>
        </authorList>
    </citation>
    <scope>NUCLEOTIDE SEQUENCE</scope>
    <source>
        <strain evidence="37">01095_PH384_W7_3HG20_BAR7_Seq1_Phase1_NumReads32 6</strain>
    </source>
</reference>
<comment type="domain">
    <text evidence="32">The YXXL motif is involved in determining the exact site of viral release at the surface of infected mononuclear cells and promotes endocytosis. YXXL and di-leucine endocytosis motifs interact directly or indirectly with the clathrin adapter complexes, opperate independently, and their activities are not additive.</text>
</comment>
<comment type="caution">
    <text evidence="32">Lacks conserved residue(s) required for the propagation of feature annotation.</text>
</comment>
<dbReference type="EMBL" id="MT307853">
    <property type="protein sequence ID" value="QOL06582.1"/>
    <property type="molecule type" value="Genomic_RNA"/>
</dbReference>
<keyword evidence="16 32" id="KW-0732">Signal</keyword>
<feature type="disulfide bond" evidence="32">
    <location>
        <begin position="223"/>
        <end position="234"/>
    </location>
</feature>
<evidence type="ECO:0000256" key="4">
    <source>
        <dbReference type="ARBA" id="ARBA00004563"/>
    </source>
</evidence>
<evidence type="ECO:0000256" key="23">
    <source>
        <dbReference type="ARBA" id="ARBA00023046"/>
    </source>
</evidence>
<evidence type="ECO:0000256" key="10">
    <source>
        <dbReference type="ARBA" id="ARBA00022570"/>
    </source>
</evidence>
<feature type="lipid moiety-binding region" description="S-palmitoyl cysteine; by host" evidence="32">
    <location>
        <position position="752"/>
    </location>
</feature>
<keyword evidence="17 32" id="KW-1161">Viral attachment to host cell</keyword>
<feature type="domain" description="Human immunodeficiency virus 1 envelope glycoprotein Gp120" evidence="35">
    <location>
        <begin position="31"/>
        <end position="499"/>
    </location>
</feature>
<feature type="region of interest" description="Fusion peptide" evidence="32">
    <location>
        <begin position="500"/>
        <end position="520"/>
    </location>
</feature>
<keyword evidence="24 32" id="KW-0175">Coiled coil</keyword>
<dbReference type="CDD" id="cd09909">
    <property type="entry name" value="HIV-1-like_HR1-HR2"/>
    <property type="match status" value="1"/>
</dbReference>
<feature type="region of interest" description="CD4-binding loop" evidence="32">
    <location>
        <begin position="356"/>
        <end position="366"/>
    </location>
</feature>
<keyword evidence="28 32" id="KW-0325">Glycoprotein</keyword>
<evidence type="ECO:0000256" key="16">
    <source>
        <dbReference type="ARBA" id="ARBA00022729"/>
    </source>
</evidence>
<keyword evidence="30 32" id="KW-0449">Lipoprotein</keyword>
<dbReference type="InterPro" id="IPR000777">
    <property type="entry name" value="HIV1_Gp120"/>
</dbReference>
<evidence type="ECO:0000256" key="31">
    <source>
        <dbReference type="ARBA" id="ARBA00023296"/>
    </source>
</evidence>
<comment type="domain">
    <text evidence="32 33">The 17 amino acids long immunosuppressive region is present in many retroviral envelope proteins. Synthetic peptides derived from this relatively conserved sequence inhibit immune function in vitro and in vivo.</text>
</comment>
<evidence type="ECO:0000256" key="5">
    <source>
        <dbReference type="ARBA" id="ARBA00004578"/>
    </source>
</evidence>
<comment type="miscellaneous">
    <text evidence="32">Inhibitors targeting HIV-1 viral envelope proteins are used as antiretroviral drugs. Attachment of virions to the cell surface via non-specific interactions and CD4 binding can be blocked by inhibitors that include cyanovirin-N, cyclotriazadisulfonamide analogs, PRO 2000, TNX 355 and PRO 542. In addition, BMS 806 can block CD4-induced conformational changes. Env interactions with the coreceptor molecules can be targeted by CCR5 antagonists including SCH-D, maraviroc (UK 427857) and aplaviroc (GW 873140), and the CXCR4 antagonist AMD 070. Fusion of viral and cellular membranes can be inhibited by peptides such as enfuvirtide and tifuvirtide (T 1249). Resistance to inhibitors associated with mutations in Env are observed. Most of the time, single mutations confer only a modest reduction in drug susceptibility. Combination of several mutations is usually required to develop a high-level drug resistance.</text>
</comment>
<keyword evidence="9 32" id="KW-1032">Host cell membrane</keyword>
<evidence type="ECO:0000259" key="36">
    <source>
        <dbReference type="Pfam" id="PF00517"/>
    </source>
</evidence>
<comment type="domain">
    <text evidence="32">The membrane proximal external region (MPER) present in gp41 is a tryptophan-rich region recognized by the antibodies 2F5, Z13, and 4E10. MPER seems to play a role in fusion.</text>
</comment>
<evidence type="ECO:0000256" key="27">
    <source>
        <dbReference type="ARBA" id="ARBA00023157"/>
    </source>
</evidence>
<evidence type="ECO:0000256" key="14">
    <source>
        <dbReference type="ARBA" id="ARBA00022692"/>
    </source>
</evidence>
<evidence type="ECO:0000256" key="26">
    <source>
        <dbReference type="ARBA" id="ARBA00023139"/>
    </source>
</evidence>
<evidence type="ECO:0000256" key="19">
    <source>
        <dbReference type="ARBA" id="ARBA00022870"/>
    </source>
</evidence>
<evidence type="ECO:0000256" key="32">
    <source>
        <dbReference type="HAMAP-Rule" id="MF_04083"/>
    </source>
</evidence>
<evidence type="ECO:0000256" key="2">
    <source>
        <dbReference type="ARBA" id="ARBA00004433"/>
    </source>
</evidence>
<evidence type="ECO:0000256" key="13">
    <source>
        <dbReference type="ARBA" id="ARBA00022685"/>
    </source>
</evidence>
<organismHost>
    <name type="scientific">Homo sapiens</name>
    <name type="common">Human</name>
    <dbReference type="NCBI Taxonomy" id="9606"/>
</organismHost>
<comment type="PTM">
    <text evidence="32">Specific enzymatic cleavages in vivo yield mature proteins. Envelope glycoproteins are synthesized as a inactive precursor that is heavily N-glycosylated and processed likely by host cell furin in the Golgi to yield the mature SU and TM proteins. The cleavage site between SU and TM requires the minimal sequence [KR]-X-[KR]-R. About 2 of the 9 disulfide bonds of gp41 are reduced by P4HB/PDI, following binding to CD4 receptor.</text>
</comment>
<feature type="chain" id="PRO_5029982136" description="Transmembrane protein gp41" evidence="32">
    <location>
        <begin position="500"/>
        <end position="844"/>
    </location>
</feature>
<accession>A0A7L9QUL9</accession>
<comment type="subunit">
    <text evidence="32">The mature envelope protein (Env) consists of a homotrimer of non-covalently associated gp120-gp41 heterodimers. The resulting complex protrudes from the virus surface as a spike. There seems to be as few as 10 spikes on the average virion. Surface protein gp120 interacts with host CD4, CCR5 and CXCR4. Gp120 also interacts with the C-type lectins CD209/DC-SIGN and CLEC4M/DC-SIGNR (collectively referred to as DC-SIGN(R)). Gp120 and gp41 interact with GalCer. Gp120 interacts with host ITGA4/ITGB7 complex; on CD4+ T-cells, this interaction results in rapid activation of integrin ITGAL/LFA-1, which facilitates efficient cell-to-cell spreading of HIV-1. Gp120 interacts with cell-associated heparan sulfate; this interaction increases virus infectivity on permissive cells and may be involved in infection of CD4- cells.</text>
</comment>
<keyword evidence="27 32" id="KW-1015">Disulfide bond</keyword>
<name>A0A7L9QUL9_HV1</name>
<keyword evidence="7 32" id="KW-1168">Fusion of virus membrane with host membrane</keyword>
<feature type="transmembrane region" description="Helical" evidence="33">
    <location>
        <begin position="666"/>
        <end position="693"/>
    </location>
</feature>
<dbReference type="InterPro" id="IPR037527">
    <property type="entry name" value="Gp160"/>
</dbReference>
<dbReference type="GO" id="GO:1903911">
    <property type="term" value="P:positive regulation of receptor clustering"/>
    <property type="evidence" value="ECO:0007669"/>
    <property type="project" value="UniProtKB-UniRule"/>
</dbReference>
<dbReference type="GO" id="GO:0075512">
    <property type="term" value="P:clathrin-dependent endocytosis of virus by host cell"/>
    <property type="evidence" value="ECO:0007669"/>
    <property type="project" value="UniProtKB-UniRule"/>
</dbReference>
<feature type="domain" description="Retroviral envelope protein GP41-like" evidence="36">
    <location>
        <begin position="518"/>
        <end position="708"/>
    </location>
</feature>
<evidence type="ECO:0000256" key="3">
    <source>
        <dbReference type="ARBA" id="ARBA00004505"/>
    </source>
</evidence>
<keyword evidence="14 32" id="KW-0812">Transmembrane</keyword>
<keyword evidence="12 32" id="KW-1162">Viral penetration into host cytoplasm</keyword>
<keyword evidence="19 32" id="KW-1043">Host membrane</keyword>
<evidence type="ECO:0000256" key="15">
    <source>
        <dbReference type="ARBA" id="ARBA00022703"/>
    </source>
</evidence>
<dbReference type="GO" id="GO:0005198">
    <property type="term" value="F:structural molecule activity"/>
    <property type="evidence" value="ECO:0007669"/>
    <property type="project" value="UniProtKB-UniRule"/>
</dbReference>
<proteinExistence type="inferred from homology"/>
<evidence type="ECO:0000256" key="25">
    <source>
        <dbReference type="ARBA" id="ARBA00023136"/>
    </source>
</evidence>
<comment type="domain">
    <text evidence="32">The CD4-binding region is targeted by the antibody b12.</text>
</comment>
<evidence type="ECO:0000256" key="21">
    <source>
        <dbReference type="ARBA" id="ARBA00022890"/>
    </source>
</evidence>
<dbReference type="GO" id="GO:0019064">
    <property type="term" value="P:fusion of virus membrane with host plasma membrane"/>
    <property type="evidence" value="ECO:0007669"/>
    <property type="project" value="UniProtKB-UniRule"/>
</dbReference>
<keyword evidence="11 32" id="KW-0945">Host-virus interaction</keyword>
<gene>
    <name evidence="32 37" type="primary">env</name>
</gene>
<dbReference type="Pfam" id="PF00517">
    <property type="entry name" value="GP41"/>
    <property type="match status" value="1"/>
</dbReference>
<dbReference type="FunFam" id="2.170.40.20:FF:000004">
    <property type="entry name" value="Envelope glycoprotein gp160"/>
    <property type="match status" value="1"/>
</dbReference>
<dbReference type="GO" id="GO:0044175">
    <property type="term" value="C:host cell endosome membrane"/>
    <property type="evidence" value="ECO:0007669"/>
    <property type="project" value="UniProtKB-SubCell"/>
</dbReference>
<dbReference type="Gene3D" id="1.10.287.210">
    <property type="match status" value="1"/>
</dbReference>
<keyword evidence="31 32" id="KW-1160">Virus entry into host cell</keyword>
<feature type="disulfide bond" evidence="32">
    <location>
        <begin position="51"/>
        <end position="71"/>
    </location>
</feature>
<feature type="region of interest" description="V1" evidence="32">
    <location>
        <begin position="128"/>
        <end position="153"/>
    </location>
</feature>
<keyword evidence="26 32" id="KW-0564">Palmitate</keyword>
<feature type="site" description="Cleavage; by host furin" evidence="32">
    <location>
        <begin position="499"/>
        <end position="500"/>
    </location>
</feature>
<feature type="disulfide bond" evidence="32">
    <location>
        <begin position="586"/>
        <end position="592"/>
    </location>
</feature>
<comment type="function">
    <text evidence="32">Transmembrane protein gp41: Acts as a class I viral fusion protein. Under the current model, the protein has at least 3 conformational states: pre-fusion native state, pre-hairpin intermediate state, and post-fusion hairpin state. During fusion of viral and target intracellular membranes, the coiled coil regions (heptad repeats) assume a trimer-of-hairpins structure, positioning the fusion peptide in close proximity to the C-terminal region of the ectodomain. The formation of this structure appears to drive apposition and subsequent fusion of viral and target cell membranes. Complete fusion occurs in host cell endosomes and is dynamin-dependent, however some lipid transfer might occur at the plasma membrane. The virus undergoes clathrin-dependent internalization long before endosomal fusion, thus minimizing the surface exposure of conserved viral epitopes during fusion and reducing the efficacy of inhibitors targeting these epitopes. Membranes fusion leads to delivery of the nucleocapsid into the cytoplasm.</text>
</comment>
<keyword evidence="29 32" id="KW-0899">Viral immunoevasion</keyword>
<dbReference type="GO" id="GO:0039654">
    <property type="term" value="P:fusion of virus membrane with host endosome membrane"/>
    <property type="evidence" value="ECO:0007669"/>
    <property type="project" value="UniProtKB-UniRule"/>
</dbReference>
<comment type="function">
    <text evidence="32">Surface protein gp120: Attaches the virus to the host lymphoid cell by binding to the primary receptor CD4. This interaction induces a structural rearrangement creating a high affinity binding site for a chemokine coreceptor like CXCR4 and/or CCR5. Acts as a ligand for CD209/DC-SIGN and CLEC4M/DC-SIGNR, which are respectively found on dendritic cells (DCs), and on endothelial cells of liver sinusoids and lymph node sinuses. These interactions allow capture of viral particles at mucosal surfaces by these cells and subsequent transmission to permissive cells. HIV subverts the migration properties of dendritic cells to gain access to CD4+ T-cells in lymph nodes. Virus transmission to permissive T-cells occurs either in trans (without DCs infection, through viral capture and transmission), or in cis (following DCs productive infection, through the usual CD4-gp120 interaction), thereby inducing a robust infection. In trans infection, bound virions remain infectious over days and it is proposed that they are not degraded, but protected in non-lysosomal acidic organelles within the DCs close to the cell membrane thus contributing to the viral infectious potential during DCs' migration from the periphery to the lymphoid tissues. On arrival at lymphoid tissues, intact virions recycle back to DCs' cell surface allowing virus transmission to CD4+ T-cells.</text>
</comment>
<comment type="PTM">
    <text evidence="32">Palmitoylation of the transmembrane protein and of Env polyprotein (prior to its proteolytic cleavage) is essential for their association with host cell membrane lipid rafts. Palmitoylation is therefore required for envelope trafficking to classical lipid rafts, but not for viral replication.</text>
</comment>
<evidence type="ECO:0000259" key="35">
    <source>
        <dbReference type="Pfam" id="PF00516"/>
    </source>
</evidence>
<organism evidence="37">
    <name type="scientific">Human immunodeficiency virus type 1</name>
    <name type="common">HIV-1</name>
    <dbReference type="NCBI Taxonomy" id="11676"/>
    <lineage>
        <taxon>Viruses</taxon>
        <taxon>Riboviria</taxon>
        <taxon>Pararnavirae</taxon>
        <taxon>Artverviricota</taxon>
        <taxon>Revtraviricetes</taxon>
        <taxon>Ortervirales</taxon>
        <taxon>Retroviridae</taxon>
        <taxon>Orthoretrovirinae</taxon>
        <taxon>Lentivirus</taxon>
        <taxon>Lentivirus humimdef1</taxon>
    </lineage>
</organism>
<keyword evidence="18 32" id="KW-0946">Virion</keyword>
<dbReference type="SUPFAM" id="SSF58069">
    <property type="entry name" value="Virus ectodomain"/>
    <property type="match status" value="1"/>
</dbReference>
<feature type="coiled-coil region" evidence="32">
    <location>
        <begin position="621"/>
        <end position="655"/>
    </location>
</feature>
<comment type="domain">
    <text evidence="32">Some of the most genetically diverse regions of the viral genome are present in Env. They are called variable regions 1 through 5 (V1 through V5). Coreceptor usage of gp120 is determined mainly by the primary structure of the third variable region (V3) in the outer domain of gp120. The sequence of V3 determines which coreceptor, CCR5 and/or CXCR4 (corresponding to R5/macrophage, X4/T cell and R5X4/T cell and macrophage tropism), is used to trigger the fusion potential of the Env complex, and hence which cells the virus can infect. Binding to CCR5 involves a region adjacent in addition to V3.</text>
</comment>
<keyword evidence="15 32" id="KW-0053">Apoptosis</keyword>
<keyword evidence="20 32" id="KW-0261">Viral envelope protein</keyword>
<evidence type="ECO:0000256" key="24">
    <source>
        <dbReference type="ARBA" id="ARBA00023054"/>
    </source>
</evidence>
<dbReference type="FunFam" id="1.20.5.490:FF:000001">
    <property type="entry name" value="Envelope glycoprotein gp160"/>
    <property type="match status" value="1"/>
</dbReference>
<evidence type="ECO:0000256" key="30">
    <source>
        <dbReference type="ARBA" id="ARBA00023288"/>
    </source>
</evidence>
<evidence type="ECO:0000256" key="7">
    <source>
        <dbReference type="ARBA" id="ARBA00022506"/>
    </source>
</evidence>
<dbReference type="InterPro" id="IPR036377">
    <property type="entry name" value="Gp120_core_sf"/>
</dbReference>
<evidence type="ECO:0000256" key="29">
    <source>
        <dbReference type="ARBA" id="ARBA00023280"/>
    </source>
</evidence>
<feature type="disulfide bond" evidence="32">
    <location>
        <begin position="128"/>
        <end position="154"/>
    </location>
</feature>
<evidence type="ECO:0000256" key="6">
    <source>
        <dbReference type="ARBA" id="ARBA00004650"/>
    </source>
</evidence>
<protein>
    <recommendedName>
        <fullName evidence="32">Envelope glycoprotein gp160</fullName>
    </recommendedName>
    <alternativeName>
        <fullName evidence="32">Env polyprotein</fullName>
    </alternativeName>
    <component>
        <recommendedName>
            <fullName evidence="32">Surface protein gp120</fullName>
            <shortName evidence="32">SU</shortName>
        </recommendedName>
        <alternativeName>
            <fullName evidence="32">Glycoprotein 120</fullName>
            <shortName evidence="32">gp120</shortName>
        </alternativeName>
    </component>
    <component>
        <recommendedName>
            <fullName evidence="32">Transmembrane protein gp41</fullName>
            <shortName evidence="32">TM</shortName>
        </recommendedName>
        <alternativeName>
            <fullName evidence="32">Glycoprotein 41</fullName>
            <shortName evidence="32">gp41</shortName>
        </alternativeName>
    </component>
</protein>
<comment type="PTM">
    <text evidence="32">Highly glycosylated by host. The high number of glycan on the protein is reffered to as 'glycan shield' because it contributes to hide protein sequence from adaptive immune system.</text>
</comment>
<keyword evidence="25 32" id="KW-0472">Membrane</keyword>
<comment type="similarity">
    <text evidence="32">Belongs to the HIV-1 env protein family.</text>
</comment>
<keyword evidence="10 32" id="KW-1165">Clathrin-mediated endocytosis of virus by host</keyword>
<keyword evidence="22 32" id="KW-1133">Transmembrane helix</keyword>
<feature type="region of interest" description="Disordered" evidence="34">
    <location>
        <begin position="711"/>
        <end position="733"/>
    </location>
</feature>
<feature type="region of interest" description="MPER; binding to GalCer" evidence="32">
    <location>
        <begin position="650"/>
        <end position="671"/>
    </location>
</feature>
<keyword evidence="23 32" id="KW-1039">Host endosome</keyword>
<dbReference type="HAMAP" id="MF_04083">
    <property type="entry name" value="HIV_ENV"/>
    <property type="match status" value="1"/>
</dbReference>
<evidence type="ECO:0000313" key="37">
    <source>
        <dbReference type="EMBL" id="QOL06582.1"/>
    </source>
</evidence>
<dbReference type="GO" id="GO:0019082">
    <property type="term" value="P:viral protein processing"/>
    <property type="evidence" value="ECO:0007669"/>
    <property type="project" value="UniProtKB-UniRule"/>
</dbReference>
<dbReference type="Pfam" id="PF00516">
    <property type="entry name" value="GP120"/>
    <property type="match status" value="1"/>
</dbReference>
<comment type="function">
    <text evidence="32">Envelope glycoprotein gp160: Oligomerizes in the host endoplasmic reticulum into predominantly trimers. In a second time, gp160 transits in the host Golgi, where glycosylation is completed. The precursor is then proteolytically cleaved in the trans-Golgi and thereby activated by cellular furin or furin-like proteases to produce gp120 and gp41.</text>
</comment>
<feature type="short sequence motif" description="YXXL motif; contains endocytosis signal" evidence="32">
    <location>
        <begin position="700"/>
        <end position="703"/>
    </location>
</feature>
<dbReference type="GO" id="GO:0016020">
    <property type="term" value="C:membrane"/>
    <property type="evidence" value="ECO:0007669"/>
    <property type="project" value="UniProtKB-UniRule"/>
</dbReference>
<dbReference type="FunFam" id="2.170.40.20:FF:000003">
    <property type="entry name" value="Envelope glycoprotein gp160"/>
    <property type="match status" value="1"/>
</dbReference>
<evidence type="ECO:0000256" key="22">
    <source>
        <dbReference type="ARBA" id="ARBA00022989"/>
    </source>
</evidence>